<keyword evidence="3 8" id="KW-0819">tRNA processing</keyword>
<comment type="similarity">
    <text evidence="1">Belongs to the cytidine and deoxycytidylate deaminase family. ADAT2 subfamily.</text>
</comment>
<feature type="binding site" evidence="8">
    <location>
        <position position="85"/>
    </location>
    <ligand>
        <name>Zn(2+)</name>
        <dbReference type="ChEBI" id="CHEBI:29105"/>
        <note>catalytic</note>
    </ligand>
</feature>
<evidence type="ECO:0000313" key="10">
    <source>
        <dbReference type="EMBL" id="TBH74242.1"/>
    </source>
</evidence>
<dbReference type="GO" id="GO:0008270">
    <property type="term" value="F:zinc ion binding"/>
    <property type="evidence" value="ECO:0007669"/>
    <property type="project" value="UniProtKB-UniRule"/>
</dbReference>
<evidence type="ECO:0000259" key="9">
    <source>
        <dbReference type="PROSITE" id="PS51747"/>
    </source>
</evidence>
<keyword evidence="4 8" id="KW-0479">Metal-binding</keyword>
<dbReference type="EC" id="3.5.4.33" evidence="8"/>
<evidence type="ECO:0000313" key="11">
    <source>
        <dbReference type="Proteomes" id="UP000293583"/>
    </source>
</evidence>
<evidence type="ECO:0000256" key="3">
    <source>
        <dbReference type="ARBA" id="ARBA00022694"/>
    </source>
</evidence>
<dbReference type="InterPro" id="IPR016192">
    <property type="entry name" value="APOBEC/CMP_deaminase_Zn-bd"/>
</dbReference>
<accession>A0A4Q9BDK8</accession>
<proteinExistence type="inferred from homology"/>
<dbReference type="Gene3D" id="3.40.140.10">
    <property type="entry name" value="Cytidine Deaminase, domain 2"/>
    <property type="match status" value="1"/>
</dbReference>
<protein>
    <recommendedName>
        <fullName evidence="8">tRNA-specific adenosine deaminase</fullName>
        <ecNumber evidence="8">3.5.4.33</ecNumber>
    </recommendedName>
</protein>
<organism evidence="10 11">
    <name type="scientific">Aquirufa antheringensis</name>
    <dbReference type="NCBI Taxonomy" id="2516559"/>
    <lineage>
        <taxon>Bacteria</taxon>
        <taxon>Pseudomonadati</taxon>
        <taxon>Bacteroidota</taxon>
        <taxon>Cytophagia</taxon>
        <taxon>Cytophagales</taxon>
        <taxon>Flectobacillaceae</taxon>
        <taxon>Aquirufa</taxon>
    </lineage>
</organism>
<sequence>MIPNEDEYYMSLALKQAERALEDEEIPVGAVVVCQGKIVAKAYNQTEILTDVTAHAEMIAITSAAQTIGAKYLKDCTLYVTLEPCLMCAGAIYWSQLGRLVYGASEEKRGFEKLGTGILHPKTEIVGGVLANESEQLLKEFFSMRR</sequence>
<dbReference type="EMBL" id="SEWY01000002">
    <property type="protein sequence ID" value="TBH74242.1"/>
    <property type="molecule type" value="Genomic_DNA"/>
</dbReference>
<dbReference type="GO" id="GO:0052717">
    <property type="term" value="F:tRNA-specific adenosine-34 deaminase activity"/>
    <property type="evidence" value="ECO:0007669"/>
    <property type="project" value="UniProtKB-UniRule"/>
</dbReference>
<feature type="binding site" evidence="8">
    <location>
        <position position="55"/>
    </location>
    <ligand>
        <name>Zn(2+)</name>
        <dbReference type="ChEBI" id="CHEBI:29105"/>
        <note>catalytic</note>
    </ligand>
</feature>
<comment type="caution">
    <text evidence="10">The sequence shown here is derived from an EMBL/GenBank/DDBJ whole genome shotgun (WGS) entry which is preliminary data.</text>
</comment>
<feature type="domain" description="CMP/dCMP-type deaminase" evidence="9">
    <location>
        <begin position="4"/>
        <end position="114"/>
    </location>
</feature>
<dbReference type="PROSITE" id="PS00903">
    <property type="entry name" value="CYT_DCMP_DEAMINASES_1"/>
    <property type="match status" value="1"/>
</dbReference>
<dbReference type="InterPro" id="IPR016193">
    <property type="entry name" value="Cytidine_deaminase-like"/>
</dbReference>
<evidence type="ECO:0000256" key="8">
    <source>
        <dbReference type="HAMAP-Rule" id="MF_00972"/>
    </source>
</evidence>
<dbReference type="CDD" id="cd01285">
    <property type="entry name" value="nucleoside_deaminase"/>
    <property type="match status" value="1"/>
</dbReference>
<gene>
    <name evidence="8" type="primary">tadA</name>
    <name evidence="10" type="ORF">EWU20_03645</name>
</gene>
<comment type="cofactor">
    <cofactor evidence="8">
        <name>Zn(2+)</name>
        <dbReference type="ChEBI" id="CHEBI:29105"/>
    </cofactor>
    <text evidence="8">Binds 1 zinc ion per subunit.</text>
</comment>
<evidence type="ECO:0000256" key="4">
    <source>
        <dbReference type="ARBA" id="ARBA00022723"/>
    </source>
</evidence>
<dbReference type="GO" id="GO:0002100">
    <property type="term" value="P:tRNA wobble adenosine to inosine editing"/>
    <property type="evidence" value="ECO:0007669"/>
    <property type="project" value="UniProtKB-UniRule"/>
</dbReference>
<dbReference type="PANTHER" id="PTHR11079">
    <property type="entry name" value="CYTOSINE DEAMINASE FAMILY MEMBER"/>
    <property type="match status" value="1"/>
</dbReference>
<dbReference type="OrthoDB" id="9802676at2"/>
<comment type="function">
    <text evidence="8">Catalyzes the deamination of adenosine to inosine at the wobble position 34 of tRNA(Arg2).</text>
</comment>
<evidence type="ECO:0000256" key="2">
    <source>
        <dbReference type="ARBA" id="ARBA00011738"/>
    </source>
</evidence>
<dbReference type="InterPro" id="IPR002125">
    <property type="entry name" value="CMP_dCMP_dom"/>
</dbReference>
<feature type="active site" description="Proton donor" evidence="8">
    <location>
        <position position="57"/>
    </location>
</feature>
<dbReference type="InterPro" id="IPR028883">
    <property type="entry name" value="tRNA_aden_deaminase"/>
</dbReference>
<keyword evidence="11" id="KW-1185">Reference proteome</keyword>
<comment type="catalytic activity">
    <reaction evidence="7 8">
        <text>adenosine(34) in tRNA + H2O + H(+) = inosine(34) in tRNA + NH4(+)</text>
        <dbReference type="Rhea" id="RHEA:43168"/>
        <dbReference type="Rhea" id="RHEA-COMP:10373"/>
        <dbReference type="Rhea" id="RHEA-COMP:10374"/>
        <dbReference type="ChEBI" id="CHEBI:15377"/>
        <dbReference type="ChEBI" id="CHEBI:15378"/>
        <dbReference type="ChEBI" id="CHEBI:28938"/>
        <dbReference type="ChEBI" id="CHEBI:74411"/>
        <dbReference type="ChEBI" id="CHEBI:82852"/>
        <dbReference type="EC" id="3.5.4.33"/>
    </reaction>
</comment>
<dbReference type="PROSITE" id="PS51747">
    <property type="entry name" value="CYT_DCMP_DEAMINASES_2"/>
    <property type="match status" value="1"/>
</dbReference>
<feature type="binding site" evidence="8">
    <location>
        <position position="88"/>
    </location>
    <ligand>
        <name>Zn(2+)</name>
        <dbReference type="ChEBI" id="CHEBI:29105"/>
        <note>catalytic</note>
    </ligand>
</feature>
<dbReference type="HAMAP" id="MF_00972">
    <property type="entry name" value="tRNA_aden_deaminase"/>
    <property type="match status" value="1"/>
</dbReference>
<dbReference type="Proteomes" id="UP000293583">
    <property type="component" value="Unassembled WGS sequence"/>
</dbReference>
<dbReference type="PANTHER" id="PTHR11079:SF202">
    <property type="entry name" value="TRNA-SPECIFIC ADENOSINE DEAMINASE"/>
    <property type="match status" value="1"/>
</dbReference>
<name>A0A4Q9BDK8_9BACT</name>
<keyword evidence="6 8" id="KW-0862">Zinc</keyword>
<evidence type="ECO:0000256" key="5">
    <source>
        <dbReference type="ARBA" id="ARBA00022801"/>
    </source>
</evidence>
<dbReference type="AlphaFoldDB" id="A0A4Q9BDK8"/>
<evidence type="ECO:0000256" key="1">
    <source>
        <dbReference type="ARBA" id="ARBA00010669"/>
    </source>
</evidence>
<evidence type="ECO:0000256" key="7">
    <source>
        <dbReference type="ARBA" id="ARBA00048045"/>
    </source>
</evidence>
<dbReference type="Pfam" id="PF00383">
    <property type="entry name" value="dCMP_cyt_deam_1"/>
    <property type="match status" value="1"/>
</dbReference>
<comment type="subunit">
    <text evidence="2 8">Homodimer.</text>
</comment>
<dbReference type="SUPFAM" id="SSF53927">
    <property type="entry name" value="Cytidine deaminase-like"/>
    <property type="match status" value="1"/>
</dbReference>
<keyword evidence="5 8" id="KW-0378">Hydrolase</keyword>
<evidence type="ECO:0000256" key="6">
    <source>
        <dbReference type="ARBA" id="ARBA00022833"/>
    </source>
</evidence>
<dbReference type="RefSeq" id="WP_130894849.1">
    <property type="nucleotide sequence ID" value="NZ_CP049835.1"/>
</dbReference>
<reference evidence="10 11" key="1">
    <citation type="submission" date="2019-02" db="EMBL/GenBank/DDBJ databases">
        <title>Genome of a new Bacteroidetes strain.</title>
        <authorList>
            <person name="Pitt A."/>
        </authorList>
    </citation>
    <scope>NUCLEOTIDE SEQUENCE [LARGE SCALE GENOMIC DNA]</scope>
    <source>
        <strain evidence="10 11">103A-SOEBACH</strain>
    </source>
</reference>